<evidence type="ECO:0000256" key="6">
    <source>
        <dbReference type="SAM" id="Phobius"/>
    </source>
</evidence>
<keyword evidence="6" id="KW-1133">Transmembrane helix</keyword>
<dbReference type="Proteomes" id="UP000251402">
    <property type="component" value="Chromosome"/>
</dbReference>
<keyword evidence="9" id="KW-1185">Reference proteome</keyword>
<dbReference type="GO" id="GO:0004673">
    <property type="term" value="F:protein histidine kinase activity"/>
    <property type="evidence" value="ECO:0007669"/>
    <property type="project" value="UniProtKB-EC"/>
</dbReference>
<keyword evidence="3" id="KW-0808">Transferase</keyword>
<evidence type="ECO:0000259" key="7">
    <source>
        <dbReference type="Pfam" id="PF02518"/>
    </source>
</evidence>
<reference evidence="8" key="1">
    <citation type="submission" date="2019-08" db="EMBL/GenBank/DDBJ databases">
        <title>Comparative genome analysis confer to the adaptation heavy metal polluted environment.</title>
        <authorList>
            <person name="Li Y."/>
        </authorList>
    </citation>
    <scope>NUCLEOTIDE SEQUENCE [LARGE SCALE GENOMIC DNA]</scope>
    <source>
        <strain evidence="8">P1</strain>
    </source>
</reference>
<dbReference type="GO" id="GO:0000160">
    <property type="term" value="P:phosphorelay signal transduction system"/>
    <property type="evidence" value="ECO:0007669"/>
    <property type="project" value="UniProtKB-KW"/>
</dbReference>
<dbReference type="InterPro" id="IPR003594">
    <property type="entry name" value="HATPase_dom"/>
</dbReference>
<dbReference type="EMBL" id="CP043450">
    <property type="protein sequence ID" value="QEM09037.1"/>
    <property type="molecule type" value="Genomic_DNA"/>
</dbReference>
<evidence type="ECO:0000313" key="9">
    <source>
        <dbReference type="Proteomes" id="UP000251402"/>
    </source>
</evidence>
<proteinExistence type="predicted"/>
<evidence type="ECO:0000256" key="5">
    <source>
        <dbReference type="ARBA" id="ARBA00023012"/>
    </source>
</evidence>
<comment type="catalytic activity">
    <reaction evidence="1">
        <text>ATP + protein L-histidine = ADP + protein N-phospho-L-histidine.</text>
        <dbReference type="EC" id="2.7.13.3"/>
    </reaction>
</comment>
<feature type="transmembrane region" description="Helical" evidence="6">
    <location>
        <begin position="12"/>
        <end position="34"/>
    </location>
</feature>
<organism evidence="8 9">
    <name type="scientific">Mucilaginibacter rubeus</name>
    <dbReference type="NCBI Taxonomy" id="2027860"/>
    <lineage>
        <taxon>Bacteria</taxon>
        <taxon>Pseudomonadati</taxon>
        <taxon>Bacteroidota</taxon>
        <taxon>Sphingobacteriia</taxon>
        <taxon>Sphingobacteriales</taxon>
        <taxon>Sphingobacteriaceae</taxon>
        <taxon>Mucilaginibacter</taxon>
    </lineage>
</organism>
<evidence type="ECO:0000256" key="2">
    <source>
        <dbReference type="ARBA" id="ARBA00012438"/>
    </source>
</evidence>
<dbReference type="Pfam" id="PF02518">
    <property type="entry name" value="HATPase_c"/>
    <property type="match status" value="1"/>
</dbReference>
<evidence type="ECO:0000313" key="8">
    <source>
        <dbReference type="EMBL" id="QEM09037.1"/>
    </source>
</evidence>
<dbReference type="EC" id="2.7.13.3" evidence="2"/>
<accession>A0A5C1HSR3</accession>
<dbReference type="OrthoDB" id="9760839at2"/>
<dbReference type="KEGG" id="mrub:DEO27_003065"/>
<feature type="domain" description="Histidine kinase/HSP90-like ATPase" evidence="7">
    <location>
        <begin position="171"/>
        <end position="264"/>
    </location>
</feature>
<sequence>MQTTISAVSTQTIIISTILLLLFTASIIYFLFVYQQKRFLHNKELAEIREAFNQTLLQSKLEIQEQTLDHIAKELHANFSHLVSLININLAEILTFVPAEARENVSETKSLAKQLMAELKALSASLNTDHIMKIGFIGALENELKRINKTQKYHLVFSKSGNEYRLRPEHEIILYRLCQEVLNNIVKYANASSLIVLLDYTPELFTLSISDNGTGFDVASVEAGIPGKESTGLLNIRKRAKLIDAGIKVESEPGKGTKIIIQIAQTK</sequence>
<name>A0A5C1HSR3_9SPHI</name>
<protein>
    <recommendedName>
        <fullName evidence="2">histidine kinase</fullName>
        <ecNumber evidence="2">2.7.13.3</ecNumber>
    </recommendedName>
</protein>
<dbReference type="PANTHER" id="PTHR24421:SF10">
    <property type="entry name" value="NITRATE_NITRITE SENSOR PROTEIN NARQ"/>
    <property type="match status" value="1"/>
</dbReference>
<dbReference type="CDD" id="cd16917">
    <property type="entry name" value="HATPase_UhpB-NarQ-NarX-like"/>
    <property type="match status" value="1"/>
</dbReference>
<dbReference type="SUPFAM" id="SSF55874">
    <property type="entry name" value="ATPase domain of HSP90 chaperone/DNA topoisomerase II/histidine kinase"/>
    <property type="match status" value="1"/>
</dbReference>
<dbReference type="RefSeq" id="WP_112569612.1">
    <property type="nucleotide sequence ID" value="NZ_CP043450.1"/>
</dbReference>
<dbReference type="PANTHER" id="PTHR24421">
    <property type="entry name" value="NITRATE/NITRITE SENSOR PROTEIN NARX-RELATED"/>
    <property type="match status" value="1"/>
</dbReference>
<evidence type="ECO:0000256" key="4">
    <source>
        <dbReference type="ARBA" id="ARBA00022777"/>
    </source>
</evidence>
<evidence type="ECO:0000256" key="3">
    <source>
        <dbReference type="ARBA" id="ARBA00022679"/>
    </source>
</evidence>
<dbReference type="InterPro" id="IPR050482">
    <property type="entry name" value="Sensor_HK_TwoCompSys"/>
</dbReference>
<dbReference type="InterPro" id="IPR036890">
    <property type="entry name" value="HATPase_C_sf"/>
</dbReference>
<dbReference type="AlphaFoldDB" id="A0A5C1HSR3"/>
<keyword evidence="4" id="KW-0418">Kinase</keyword>
<keyword evidence="6" id="KW-0812">Transmembrane</keyword>
<keyword evidence="6" id="KW-0472">Membrane</keyword>
<evidence type="ECO:0000256" key="1">
    <source>
        <dbReference type="ARBA" id="ARBA00000085"/>
    </source>
</evidence>
<dbReference type="Gene3D" id="3.30.565.10">
    <property type="entry name" value="Histidine kinase-like ATPase, C-terminal domain"/>
    <property type="match status" value="1"/>
</dbReference>
<gene>
    <name evidence="8" type="ORF">DEO27_003065</name>
</gene>
<keyword evidence="5" id="KW-0902">Two-component regulatory system</keyword>